<organism evidence="1 2">
    <name type="scientific">Ataeniobius toweri</name>
    <dbReference type="NCBI Taxonomy" id="208326"/>
    <lineage>
        <taxon>Eukaryota</taxon>
        <taxon>Metazoa</taxon>
        <taxon>Chordata</taxon>
        <taxon>Craniata</taxon>
        <taxon>Vertebrata</taxon>
        <taxon>Euteleostomi</taxon>
        <taxon>Actinopterygii</taxon>
        <taxon>Neopterygii</taxon>
        <taxon>Teleostei</taxon>
        <taxon>Neoteleostei</taxon>
        <taxon>Acanthomorphata</taxon>
        <taxon>Ovalentaria</taxon>
        <taxon>Atherinomorphae</taxon>
        <taxon>Cyprinodontiformes</taxon>
        <taxon>Goodeidae</taxon>
        <taxon>Ataeniobius</taxon>
    </lineage>
</organism>
<dbReference type="EMBL" id="JAHUTI010081257">
    <property type="protein sequence ID" value="MED6258759.1"/>
    <property type="molecule type" value="Genomic_DNA"/>
</dbReference>
<gene>
    <name evidence="1" type="ORF">ATANTOWER_012030</name>
</gene>
<proteinExistence type="predicted"/>
<comment type="caution">
    <text evidence="1">The sequence shown here is derived from an EMBL/GenBank/DDBJ whole genome shotgun (WGS) entry which is preliminary data.</text>
</comment>
<sequence length="51" mass="5736">VHMVQFGAQSMVIYTCIVCLIHPSEVKRTMRETKPNNADKMKAAIKATWAS</sequence>
<feature type="non-terminal residue" evidence="1">
    <location>
        <position position="1"/>
    </location>
</feature>
<name>A0ABU7CB10_9TELE</name>
<accession>A0ABU7CB10</accession>
<evidence type="ECO:0000313" key="2">
    <source>
        <dbReference type="Proteomes" id="UP001345963"/>
    </source>
</evidence>
<evidence type="ECO:0000313" key="1">
    <source>
        <dbReference type="EMBL" id="MED6258759.1"/>
    </source>
</evidence>
<protein>
    <submittedName>
        <fullName evidence="1">Uncharacterized protein</fullName>
    </submittedName>
</protein>
<reference evidence="1 2" key="1">
    <citation type="submission" date="2021-07" db="EMBL/GenBank/DDBJ databases">
        <authorList>
            <person name="Palmer J.M."/>
        </authorList>
    </citation>
    <scope>NUCLEOTIDE SEQUENCE [LARGE SCALE GENOMIC DNA]</scope>
    <source>
        <strain evidence="1 2">AT_MEX2019</strain>
        <tissue evidence="1">Muscle</tissue>
    </source>
</reference>
<dbReference type="Proteomes" id="UP001345963">
    <property type="component" value="Unassembled WGS sequence"/>
</dbReference>
<keyword evidence="2" id="KW-1185">Reference proteome</keyword>